<keyword evidence="3 7" id="KW-0808">Transferase</keyword>
<evidence type="ECO:0000313" key="7">
    <source>
        <dbReference type="EMBL" id="JAR97524.1"/>
    </source>
</evidence>
<proteinExistence type="inferred from homology"/>
<reference evidence="7" key="1">
    <citation type="submission" date="2016-04" db="EMBL/GenBank/DDBJ databases">
        <authorList>
            <person name="Calderon-Fernandez G.M.Sr."/>
        </authorList>
    </citation>
    <scope>NUCLEOTIDE SEQUENCE</scope>
    <source>
        <strain evidence="7">Int1</strain>
        <tissue evidence="7">Integument</tissue>
    </source>
</reference>
<protein>
    <recommendedName>
        <fullName evidence="2">histone acetyltransferase</fullName>
        <ecNumber evidence="2">2.3.1.48</ecNumber>
    </recommendedName>
</protein>
<dbReference type="InterPro" id="IPR017380">
    <property type="entry name" value="Hist_AcTrfase_B-typ_cat-su"/>
</dbReference>
<feature type="non-terminal residue" evidence="7">
    <location>
        <position position="1"/>
    </location>
</feature>
<evidence type="ECO:0000256" key="1">
    <source>
        <dbReference type="ARBA" id="ARBA00010543"/>
    </source>
</evidence>
<reference evidence="7" key="2">
    <citation type="journal article" date="2017" name="J. Med. Entomol.">
        <title>Transcriptome Analysis of the Triatoma infestans (Hemiptera: Reduviidae) Integument.</title>
        <authorList>
            <person name="Calderon-Fernandez G.M."/>
            <person name="Moriconi D.E."/>
            <person name="Dulbecco A.B."/>
            <person name="Juarez M.P."/>
        </authorList>
    </citation>
    <scope>NUCLEOTIDE SEQUENCE</scope>
    <source>
        <strain evidence="7">Int1</strain>
        <tissue evidence="7">Integument</tissue>
    </source>
</reference>
<evidence type="ECO:0000256" key="2">
    <source>
        <dbReference type="ARBA" id="ARBA00013184"/>
    </source>
</evidence>
<comment type="catalytic activity">
    <reaction evidence="5">
        <text>L-lysyl-[protein] + acetyl-CoA = N(6)-acetyl-L-lysyl-[protein] + CoA + H(+)</text>
        <dbReference type="Rhea" id="RHEA:45948"/>
        <dbReference type="Rhea" id="RHEA-COMP:9752"/>
        <dbReference type="Rhea" id="RHEA-COMP:10731"/>
        <dbReference type="ChEBI" id="CHEBI:15378"/>
        <dbReference type="ChEBI" id="CHEBI:29969"/>
        <dbReference type="ChEBI" id="CHEBI:57287"/>
        <dbReference type="ChEBI" id="CHEBI:57288"/>
        <dbReference type="ChEBI" id="CHEBI:61930"/>
        <dbReference type="EC" id="2.3.1.48"/>
    </reaction>
</comment>
<dbReference type="GO" id="GO:0004402">
    <property type="term" value="F:histone acetyltransferase activity"/>
    <property type="evidence" value="ECO:0007669"/>
    <property type="project" value="InterPro"/>
</dbReference>
<evidence type="ECO:0000256" key="4">
    <source>
        <dbReference type="ARBA" id="ARBA00023315"/>
    </source>
</evidence>
<dbReference type="EC" id="2.3.1.48" evidence="2"/>
<keyword evidence="4" id="KW-0012">Acyltransferase</keyword>
<dbReference type="GO" id="GO:0000781">
    <property type="term" value="C:chromosome, telomeric region"/>
    <property type="evidence" value="ECO:0007669"/>
    <property type="project" value="GOC"/>
</dbReference>
<dbReference type="EMBL" id="GEMB01005798">
    <property type="protein sequence ID" value="JAR97524.1"/>
    <property type="molecule type" value="Transcribed_RNA"/>
</dbReference>
<dbReference type="Gene3D" id="3.90.360.10">
    <property type="entry name" value="Histone acetyl transferase 1 (HAT1), N-terminal domain"/>
    <property type="match status" value="1"/>
</dbReference>
<dbReference type="GO" id="GO:0005634">
    <property type="term" value="C:nucleus"/>
    <property type="evidence" value="ECO:0007669"/>
    <property type="project" value="InterPro"/>
</dbReference>
<dbReference type="Pfam" id="PF10394">
    <property type="entry name" value="Hat1_N"/>
    <property type="match status" value="1"/>
</dbReference>
<feature type="non-terminal residue" evidence="7">
    <location>
        <position position="112"/>
    </location>
</feature>
<comment type="similarity">
    <text evidence="1">Belongs to the HAT1 family.</text>
</comment>
<dbReference type="InterPro" id="IPR016181">
    <property type="entry name" value="Acyl_CoA_acyltransferase"/>
</dbReference>
<accession>A0A161M1E6</accession>
<name>A0A161M1E6_TRIIF</name>
<feature type="domain" description="Histone acetyl transferase HAT1 N-terminal" evidence="6">
    <location>
        <begin position="33"/>
        <end position="106"/>
    </location>
</feature>
<organism evidence="7">
    <name type="scientific">Triatoma infestans</name>
    <name type="common">Assassin bug</name>
    <dbReference type="NCBI Taxonomy" id="30076"/>
    <lineage>
        <taxon>Eukaryota</taxon>
        <taxon>Metazoa</taxon>
        <taxon>Ecdysozoa</taxon>
        <taxon>Arthropoda</taxon>
        <taxon>Hexapoda</taxon>
        <taxon>Insecta</taxon>
        <taxon>Pterygota</taxon>
        <taxon>Neoptera</taxon>
        <taxon>Paraneoptera</taxon>
        <taxon>Hemiptera</taxon>
        <taxon>Heteroptera</taxon>
        <taxon>Panheteroptera</taxon>
        <taxon>Cimicomorpha</taxon>
        <taxon>Reduviidae</taxon>
        <taxon>Triatominae</taxon>
        <taxon>Triatoma</taxon>
    </lineage>
</organism>
<dbReference type="InterPro" id="IPR037113">
    <property type="entry name" value="Hat1_N_sf"/>
</dbReference>
<evidence type="ECO:0000256" key="3">
    <source>
        <dbReference type="ARBA" id="ARBA00022679"/>
    </source>
</evidence>
<evidence type="ECO:0000259" key="6">
    <source>
        <dbReference type="Pfam" id="PF10394"/>
    </source>
</evidence>
<dbReference type="PANTHER" id="PTHR12046">
    <property type="entry name" value="HISTONE ACETYLTRANSFERASE TYPE B CATALYTIC SUBUNIT"/>
    <property type="match status" value="1"/>
</dbReference>
<dbReference type="SUPFAM" id="SSF55729">
    <property type="entry name" value="Acyl-CoA N-acyltransferases (Nat)"/>
    <property type="match status" value="1"/>
</dbReference>
<dbReference type="InterPro" id="IPR019467">
    <property type="entry name" value="Hat1_N"/>
</dbReference>
<sequence length="112" mass="12835">ISLGYERLKRRTYILMESLGLLNVNGNRRNSFCVDGNDVMEIKLVRNPEDLMTETCSFKPDMCHQVFGESEQIFGYKGLKIKLYYAAGNLTTYIGIEYDEKINTPGIEPDNI</sequence>
<evidence type="ECO:0000256" key="5">
    <source>
        <dbReference type="ARBA" id="ARBA00048017"/>
    </source>
</evidence>
<dbReference type="GO" id="GO:0031509">
    <property type="term" value="P:subtelomeric heterochromatin formation"/>
    <property type="evidence" value="ECO:0007669"/>
    <property type="project" value="InterPro"/>
</dbReference>
<dbReference type="AlphaFoldDB" id="A0A161M1E6"/>